<accession>A0A3S1C7S0</accession>
<sequence length="405" mass="44695">MVPTTDIGLHENKNIYDAMAPQAEFNGQNQHIFNARSKDKINIGYQNPGHEVIPAMSSNDATQGKDLLSMIVDRGLKLREAMVISSLPGETTSAPSNPDAFSPSKIQMALMGSPKSGSEFVLSPFRNMDFKSEQLSICSDMTFDPAMSMLADPLMDNSLLQDLFYAQAGTEYCDPDFFHSKHYSQGGQHISQPARLLGGSVQTHTDDPKEDMGNKRPPSRTSSLASLNLADQEPASNCEKKSGKRKARSRSRSRSKSTTRSRSRSNSNTRTDCRPHTPSRSAKLTKKASYPKENVPLLSDVKSNSKVKSRVRSRSRSSSRSRSRSRKRKSKASADDSSDIELMSTARSDTSGLVLTPSRGRDNQASLRVDVLERLSRIHFAEVNIDDLQFCKSGEPSDFPGKHKS</sequence>
<reference evidence="2 3" key="1">
    <citation type="submission" date="2019-01" db="EMBL/GenBank/DDBJ databases">
        <title>A draft genome assembly of the solar-powered sea slug Elysia chlorotica.</title>
        <authorList>
            <person name="Cai H."/>
            <person name="Li Q."/>
            <person name="Fang X."/>
            <person name="Li J."/>
            <person name="Curtis N.E."/>
            <person name="Altenburger A."/>
            <person name="Shibata T."/>
            <person name="Feng M."/>
            <person name="Maeda T."/>
            <person name="Schwartz J.A."/>
            <person name="Shigenobu S."/>
            <person name="Lundholm N."/>
            <person name="Nishiyama T."/>
            <person name="Yang H."/>
            <person name="Hasebe M."/>
            <person name="Li S."/>
            <person name="Pierce S.K."/>
            <person name="Wang J."/>
        </authorList>
    </citation>
    <scope>NUCLEOTIDE SEQUENCE [LARGE SCALE GENOMIC DNA]</scope>
    <source>
        <strain evidence="2">EC2010</strain>
        <tissue evidence="2">Whole organism of an adult</tissue>
    </source>
</reference>
<feature type="compositionally biased region" description="Basic residues" evidence="1">
    <location>
        <begin position="305"/>
        <end position="331"/>
    </location>
</feature>
<feature type="compositionally biased region" description="Basic residues" evidence="1">
    <location>
        <begin position="242"/>
        <end position="263"/>
    </location>
</feature>
<dbReference type="OrthoDB" id="79771at2759"/>
<feature type="non-terminal residue" evidence="2">
    <location>
        <position position="405"/>
    </location>
</feature>
<gene>
    <name evidence="2" type="ORF">EGW08_006919</name>
</gene>
<evidence type="ECO:0000256" key="1">
    <source>
        <dbReference type="SAM" id="MobiDB-lite"/>
    </source>
</evidence>
<dbReference type="EMBL" id="RQTK01000174">
    <property type="protein sequence ID" value="RUS85318.1"/>
    <property type="molecule type" value="Genomic_DNA"/>
</dbReference>
<name>A0A3S1C7S0_ELYCH</name>
<comment type="caution">
    <text evidence="2">The sequence shown here is derived from an EMBL/GenBank/DDBJ whole genome shotgun (WGS) entry which is preliminary data.</text>
</comment>
<proteinExistence type="predicted"/>
<feature type="compositionally biased region" description="Basic and acidic residues" evidence="1">
    <location>
        <begin position="204"/>
        <end position="214"/>
    </location>
</feature>
<dbReference type="AlphaFoldDB" id="A0A3S1C7S0"/>
<feature type="region of interest" description="Disordered" evidence="1">
    <location>
        <begin position="199"/>
        <end position="345"/>
    </location>
</feature>
<evidence type="ECO:0000313" key="2">
    <source>
        <dbReference type="EMBL" id="RUS85318.1"/>
    </source>
</evidence>
<keyword evidence="3" id="KW-1185">Reference proteome</keyword>
<organism evidence="2 3">
    <name type="scientific">Elysia chlorotica</name>
    <name type="common">Eastern emerald elysia</name>
    <name type="synonym">Sea slug</name>
    <dbReference type="NCBI Taxonomy" id="188477"/>
    <lineage>
        <taxon>Eukaryota</taxon>
        <taxon>Metazoa</taxon>
        <taxon>Spiralia</taxon>
        <taxon>Lophotrochozoa</taxon>
        <taxon>Mollusca</taxon>
        <taxon>Gastropoda</taxon>
        <taxon>Heterobranchia</taxon>
        <taxon>Euthyneura</taxon>
        <taxon>Panpulmonata</taxon>
        <taxon>Sacoglossa</taxon>
        <taxon>Placobranchoidea</taxon>
        <taxon>Plakobranchidae</taxon>
        <taxon>Elysia</taxon>
    </lineage>
</organism>
<protein>
    <submittedName>
        <fullName evidence="2">Uncharacterized protein</fullName>
    </submittedName>
</protein>
<dbReference type="Proteomes" id="UP000271974">
    <property type="component" value="Unassembled WGS sequence"/>
</dbReference>
<evidence type="ECO:0000313" key="3">
    <source>
        <dbReference type="Proteomes" id="UP000271974"/>
    </source>
</evidence>
<dbReference type="STRING" id="188477.A0A3S1C7S0"/>